<evidence type="ECO:0000313" key="2">
    <source>
        <dbReference type="Proteomes" id="UP001249760"/>
    </source>
</evidence>
<organism evidence="1 2">
    <name type="scientific">Streptomyces lusitanus</name>
    <dbReference type="NCBI Taxonomy" id="68232"/>
    <lineage>
        <taxon>Bacteria</taxon>
        <taxon>Bacillati</taxon>
        <taxon>Actinomycetota</taxon>
        <taxon>Actinomycetes</taxon>
        <taxon>Kitasatosporales</taxon>
        <taxon>Streptomycetaceae</taxon>
        <taxon>Streptomyces</taxon>
    </lineage>
</organism>
<protein>
    <submittedName>
        <fullName evidence="1">Uncharacterized protein</fullName>
    </submittedName>
</protein>
<dbReference type="Proteomes" id="UP001249760">
    <property type="component" value="Unassembled WGS sequence"/>
</dbReference>
<comment type="caution">
    <text evidence="1">The sequence shown here is derived from an EMBL/GenBank/DDBJ whole genome shotgun (WGS) entry which is preliminary data.</text>
</comment>
<dbReference type="RefSeq" id="WP_394306025.1">
    <property type="nucleotide sequence ID" value="NZ_JASKMA010000006.1"/>
</dbReference>
<keyword evidence="2" id="KW-1185">Reference proteome</keyword>
<evidence type="ECO:0000313" key="1">
    <source>
        <dbReference type="EMBL" id="MDT6983751.1"/>
    </source>
</evidence>
<sequence>MATPPEPTPPELGQARYRQVEEIIRAVVEQIQAIWATLSAQSIEDELLEEAGAAIADAALAGQLGVAEAAQAYIAAQMAAQGGMTLVQAQLLPRLVPSAFPGFAPGGGPLESLLYLPAIGVRRRLAAGLPPEEAMIGGLVDMTMYASTAIADTARQSDQVAMTAHPQCVAYVRVVRLPACSRCIILAGQMYRHSEGFLRHPRCDCQTLPLREEEWPDVPGPRDLFDQLDKEQQQRVFTVAGARAIRQGGDIGQVVNARRGMSTATIGGRDVQVTNEGISRRGIAGARLITGDPTRLTAPRTGGDVRVVSEWTRRTSTGRTQLVRLRGARAPRLMPDEIFRVADGDRDEELRLLRRHGYVV</sequence>
<dbReference type="EMBL" id="JASKMA010000006">
    <property type="protein sequence ID" value="MDT6983751.1"/>
    <property type="molecule type" value="Genomic_DNA"/>
</dbReference>
<proteinExistence type="predicted"/>
<gene>
    <name evidence="1" type="ORF">QNO04_09775</name>
</gene>
<reference evidence="1 2" key="1">
    <citation type="submission" date="2023-05" db="EMBL/GenBank/DDBJ databases">
        <title>Streptomyces fuscus sp. nov., a brown-black pigment producing actinomyces isolated from dry sand of Sea duck farm.</title>
        <authorList>
            <person name="Xie J."/>
            <person name="Shen N."/>
        </authorList>
    </citation>
    <scope>NUCLEOTIDE SEQUENCE [LARGE SCALE GENOMIC DNA]</scope>
    <source>
        <strain evidence="1 2">CGMCC 4.1745</strain>
    </source>
</reference>
<name>A0ABU3JP72_9ACTN</name>
<accession>A0ABU3JP72</accession>